<evidence type="ECO:0000313" key="1">
    <source>
        <dbReference type="EMBL" id="KAI4464760.1"/>
    </source>
</evidence>
<keyword evidence="2" id="KW-1185">Reference proteome</keyword>
<dbReference type="EMBL" id="CM043017">
    <property type="protein sequence ID" value="KAI4464760.1"/>
    <property type="molecule type" value="Genomic_DNA"/>
</dbReference>
<evidence type="ECO:0000313" key="2">
    <source>
        <dbReference type="Proteomes" id="UP001056778"/>
    </source>
</evidence>
<sequence length="1254" mass="140357">MTSEALVVQAIYSFKGTNNDELCFKKGEIITVTQKEDGGWWEGTLGGKTGWFPSNYVVECKDVPVVSPITPISQQKQYQEVVIKDLVDSEKAHVAELQGLITNFLVPLEKSSILTLDEFKQLTSNLSEVVETHQQLLNSLEDNIKVIHGARIGNLFLTRAPKIKAVHQTYCSLHPRAVCILDKYKDELTKFMESCNAASPGVLVLTTGLSKPFRRLDKYSGMLQELERHLEESHPDRGDTQRSVVVYKEIAATCAATRRQKELELQVLTGPVRGWEGQSLATLGDIIYMGSVAIGPQHHDRYLVLFPTTLLMLSISHRLSAFIYEGKLPLTGIVVNRLEDSDQFKNAFEISGPMIEKKIAVCQSKDEANHWVELLRKHMPRSSNTHQKVSPSQAEIVSQPHLNQRGYCSRTSVISYSPLVNYVTTLPPPNYPPTSPYNALAKLYHKCVKQKIINRKLLKSLLYPEYLVKIDTSKVKRRHHKVECVIMKRDSNYRDSIIKCDSDSDSESSSLDEDSNKIYRQDAVDKDSSSENDSDSSDENNPFGYIRYYNPSTGEKREETKYESFIDYGTVTAPKLARRQSTKPSIILTSTAKVKLVKQYSENSEASSSNFVPKCSMACEDLVNLDSSFEMDTLEIPESYIPTARQSCPTKMVGNKFSKSSLTTIYIPTWQSSSDNNLCAQTFSSDKKVTLASTTASSSESSTTHSSSIDIPVNIAPLPDAIVAELLYNYNKEESQQKIAEKSDSVESDKTEFSSQTVIKPPPMFQNGNRLLSQSNDELNSPEAELFNLDFKNIQFKKHSINSDKPKRKSSIHINTRADSNLRRCVSYKYLELEKKDTSIPIRASYCRCCPEACHSPRSSDSGMAGSCTLNSPDLTPNDLYATQERSSADMSMLYQKYNDLARLTADSRNILSLSEIEARTYESQCQCTSPFGSTPRTSCQASTSENVYSGSQQDSARTSVTSSLDLYPYPIPQPWEAENQIHSKILSIRPNIPIPKKNTFRQLPQKSKSLTNVPLLGRSTMSTVGEEDEEGNKETFKSGLYAHWWMKAKIPPEVIKGIYQDTRLATTGKGGHMSPLMPTRGMSTSSRQGVTLNESRLTPTPPTHGTLNNNKGWSVSCLRPAPPLSPCLALGSTPNGSPLRINRKSTMYKEDALILEVIEAYCSTGKNRSTVNSVTVSNNGQRTSEVERHVLEIVQILQAQIRSCESQLMHINTQLREEHMARCVLQTIVKDYMINNSKDAEKIEWPVLESNIS</sequence>
<reference evidence="1" key="1">
    <citation type="submission" date="2022-04" db="EMBL/GenBank/DDBJ databases">
        <title>Chromosome-scale genome assembly of Holotrichia oblita Faldermann.</title>
        <authorList>
            <person name="Rongchong L."/>
        </authorList>
    </citation>
    <scope>NUCLEOTIDE SEQUENCE</scope>
    <source>
        <strain evidence="1">81SQS9</strain>
    </source>
</reference>
<protein>
    <submittedName>
        <fullName evidence="1">Rho-type guanine nucleotide exchange factor isoform f</fullName>
    </submittedName>
</protein>
<gene>
    <name evidence="1" type="ORF">MML48_3g00001193</name>
</gene>
<comment type="caution">
    <text evidence="1">The sequence shown here is derived from an EMBL/GenBank/DDBJ whole genome shotgun (WGS) entry which is preliminary data.</text>
</comment>
<name>A0ACB9TD91_HOLOL</name>
<dbReference type="Proteomes" id="UP001056778">
    <property type="component" value="Chromosome 3"/>
</dbReference>
<accession>A0ACB9TD91</accession>
<proteinExistence type="predicted"/>
<organism evidence="1 2">
    <name type="scientific">Holotrichia oblita</name>
    <name type="common">Chafer beetle</name>
    <dbReference type="NCBI Taxonomy" id="644536"/>
    <lineage>
        <taxon>Eukaryota</taxon>
        <taxon>Metazoa</taxon>
        <taxon>Ecdysozoa</taxon>
        <taxon>Arthropoda</taxon>
        <taxon>Hexapoda</taxon>
        <taxon>Insecta</taxon>
        <taxon>Pterygota</taxon>
        <taxon>Neoptera</taxon>
        <taxon>Endopterygota</taxon>
        <taxon>Coleoptera</taxon>
        <taxon>Polyphaga</taxon>
        <taxon>Scarabaeiformia</taxon>
        <taxon>Scarabaeidae</taxon>
        <taxon>Melolonthinae</taxon>
        <taxon>Holotrichia</taxon>
    </lineage>
</organism>